<reference evidence="10" key="1">
    <citation type="submission" date="2021-02" db="EMBL/GenBank/DDBJ databases">
        <title>Natrosporangium hydrolyticum gen. nov., sp. nov, a haloalkaliphilic actinobacterium from a soda solonchak soil.</title>
        <authorList>
            <person name="Sorokin D.Y."/>
            <person name="Khijniak T.V."/>
            <person name="Zakharycheva A.P."/>
            <person name="Boueva O.V."/>
            <person name="Ariskina E.V."/>
            <person name="Hahnke R.L."/>
            <person name="Bunk B."/>
            <person name="Sproer C."/>
            <person name="Schumann P."/>
            <person name="Evtushenko L.I."/>
            <person name="Kublanov I.V."/>
        </authorList>
    </citation>
    <scope>NUCLEOTIDE SEQUENCE</scope>
    <source>
        <strain evidence="10">DSM 106523</strain>
    </source>
</reference>
<dbReference type="PANTHER" id="PTHR37820">
    <property type="entry name" value="CELL DIVISION PROTEIN DIVIB"/>
    <property type="match status" value="1"/>
</dbReference>
<dbReference type="Proteomes" id="UP000662857">
    <property type="component" value="Chromosome"/>
</dbReference>
<dbReference type="EMBL" id="CP070499">
    <property type="protein sequence ID" value="QSB16351.1"/>
    <property type="molecule type" value="Genomic_DNA"/>
</dbReference>
<evidence type="ECO:0000256" key="4">
    <source>
        <dbReference type="ARBA" id="ARBA00022692"/>
    </source>
</evidence>
<evidence type="ECO:0000256" key="8">
    <source>
        <dbReference type="HAMAP-Rule" id="MF_00911"/>
    </source>
</evidence>
<keyword evidence="4 8" id="KW-0812">Transmembrane</keyword>
<evidence type="ECO:0000313" key="10">
    <source>
        <dbReference type="EMBL" id="QSB16351.1"/>
    </source>
</evidence>
<dbReference type="InterPro" id="IPR034746">
    <property type="entry name" value="POTRA"/>
</dbReference>
<evidence type="ECO:0000259" key="9">
    <source>
        <dbReference type="PROSITE" id="PS51779"/>
    </source>
</evidence>
<keyword evidence="2 8" id="KW-1003">Cell membrane</keyword>
<evidence type="ECO:0000256" key="3">
    <source>
        <dbReference type="ARBA" id="ARBA00022618"/>
    </source>
</evidence>
<dbReference type="KEGG" id="nhy:JQS43_08730"/>
<dbReference type="GO" id="GO:0005886">
    <property type="term" value="C:plasma membrane"/>
    <property type="evidence" value="ECO:0007669"/>
    <property type="project" value="UniProtKB-SubCell"/>
</dbReference>
<dbReference type="GO" id="GO:0043093">
    <property type="term" value="P:FtsZ-dependent cytokinesis"/>
    <property type="evidence" value="ECO:0007669"/>
    <property type="project" value="UniProtKB-UniRule"/>
</dbReference>
<dbReference type="GO" id="GO:0032153">
    <property type="term" value="C:cell division site"/>
    <property type="evidence" value="ECO:0007669"/>
    <property type="project" value="UniProtKB-UniRule"/>
</dbReference>
<dbReference type="InterPro" id="IPR050487">
    <property type="entry name" value="FtsQ_DivIB"/>
</dbReference>
<dbReference type="InterPro" id="IPR013685">
    <property type="entry name" value="POTRA_FtsQ_type"/>
</dbReference>
<dbReference type="InterPro" id="IPR005548">
    <property type="entry name" value="Cell_div_FtsQ/DivIB_C"/>
</dbReference>
<evidence type="ECO:0000256" key="5">
    <source>
        <dbReference type="ARBA" id="ARBA00022989"/>
    </source>
</evidence>
<evidence type="ECO:0000256" key="7">
    <source>
        <dbReference type="ARBA" id="ARBA00023306"/>
    </source>
</evidence>
<dbReference type="GO" id="GO:0090529">
    <property type="term" value="P:cell septum assembly"/>
    <property type="evidence" value="ECO:0007669"/>
    <property type="project" value="InterPro"/>
</dbReference>
<comment type="subcellular location">
    <subcellularLocation>
        <location evidence="8">Cell membrane</location>
        <topology evidence="8">Single-pass type II membrane protein</topology>
    </subcellularLocation>
    <subcellularLocation>
        <location evidence="1">Membrane</location>
    </subcellularLocation>
    <text evidence="8">Localizes to the division septum.</text>
</comment>
<evidence type="ECO:0000313" key="11">
    <source>
        <dbReference type="Proteomes" id="UP000662857"/>
    </source>
</evidence>
<keyword evidence="6 8" id="KW-0472">Membrane</keyword>
<dbReference type="PANTHER" id="PTHR37820:SF1">
    <property type="entry name" value="CELL DIVISION PROTEIN FTSQ"/>
    <property type="match status" value="1"/>
</dbReference>
<evidence type="ECO:0000256" key="6">
    <source>
        <dbReference type="ARBA" id="ARBA00023136"/>
    </source>
</evidence>
<name>A0A895YFJ6_9ACTN</name>
<evidence type="ECO:0000256" key="1">
    <source>
        <dbReference type="ARBA" id="ARBA00004370"/>
    </source>
</evidence>
<dbReference type="Pfam" id="PF08478">
    <property type="entry name" value="POTRA_1"/>
    <property type="match status" value="1"/>
</dbReference>
<gene>
    <name evidence="8" type="primary">ftsQ</name>
    <name evidence="10" type="ORF">JQS43_08730</name>
</gene>
<dbReference type="HAMAP" id="MF_00911">
    <property type="entry name" value="FtsQ_subfam"/>
    <property type="match status" value="1"/>
</dbReference>
<proteinExistence type="inferred from homology"/>
<evidence type="ECO:0000256" key="2">
    <source>
        <dbReference type="ARBA" id="ARBA00022475"/>
    </source>
</evidence>
<feature type="transmembrane region" description="Helical" evidence="8">
    <location>
        <begin position="42"/>
        <end position="61"/>
    </location>
</feature>
<organism evidence="10 11">
    <name type="scientific">Natronosporangium hydrolyticum</name>
    <dbReference type="NCBI Taxonomy" id="2811111"/>
    <lineage>
        <taxon>Bacteria</taxon>
        <taxon>Bacillati</taxon>
        <taxon>Actinomycetota</taxon>
        <taxon>Actinomycetes</taxon>
        <taxon>Micromonosporales</taxon>
        <taxon>Micromonosporaceae</taxon>
        <taxon>Natronosporangium</taxon>
    </lineage>
</organism>
<feature type="domain" description="POTRA" evidence="9">
    <location>
        <begin position="66"/>
        <end position="134"/>
    </location>
</feature>
<dbReference type="InterPro" id="IPR026579">
    <property type="entry name" value="FtsQ"/>
</dbReference>
<comment type="similarity">
    <text evidence="8">Belongs to the FtsQ/DivIB family. FtsQ subfamily.</text>
</comment>
<comment type="function">
    <text evidence="8">Essential cell division protein.</text>
</comment>
<protein>
    <recommendedName>
        <fullName evidence="8">Cell division protein FtsQ</fullName>
    </recommendedName>
</protein>
<dbReference type="AlphaFoldDB" id="A0A895YFJ6"/>
<keyword evidence="11" id="KW-1185">Reference proteome</keyword>
<accession>A0A895YFJ6</accession>
<keyword evidence="7 8" id="KW-0131">Cell cycle</keyword>
<dbReference type="PROSITE" id="PS51779">
    <property type="entry name" value="POTRA"/>
    <property type="match status" value="1"/>
</dbReference>
<keyword evidence="3 8" id="KW-0132">Cell division</keyword>
<keyword evidence="5 8" id="KW-1133">Transmembrane helix</keyword>
<dbReference type="Pfam" id="PF03799">
    <property type="entry name" value="FtsQ_DivIB_C"/>
    <property type="match status" value="1"/>
</dbReference>
<dbReference type="RefSeq" id="WP_239678562.1">
    <property type="nucleotide sequence ID" value="NZ_CP070499.1"/>
</dbReference>
<dbReference type="Gene3D" id="3.10.20.310">
    <property type="entry name" value="membrane protein fhac"/>
    <property type="match status" value="1"/>
</dbReference>
<sequence>MSTTPRRWRLVRASTDAVPASVRRFFMARRPRRRDAVRRRRWWLGSGALLGTAMLAGWLLWGTSLLGVRSVEVAGADLVAAEEVVAVAGVDRRTPLLRVRESDVVERVGQLPAVASVQVHRRFPDTVVIEVVEREPVAAVSTGGEFALVDAEGLLFHEVPRAPAGLPEVVVSDTGDAGEQIRSALTVLAALAPPLREQLLTVTVTGPVSIELELSSGWTVIWGDEHDSELKARVVAALLDQEGEIIDVSAPQVVSVR</sequence>